<sequence>MFGMPGVHVFSASEVRFKYNRKQLLAYKSIAICTQVPQTSFPHTFEYLNCNCTKSVSAREIFFFLSLLRPGRYCCTNMHQTPDEYYPDAMDVPSTESVTGNAADVESRMLFPSVLCRWNVHRPEQTKDTSLGCSQGGQIPVF</sequence>
<evidence type="ECO:0000313" key="1">
    <source>
        <dbReference type="EMBL" id="CAE0825333.1"/>
    </source>
</evidence>
<proteinExistence type="predicted"/>
<dbReference type="AlphaFoldDB" id="A0A7S4LF70"/>
<dbReference type="EMBL" id="HBJA01105870">
    <property type="protein sequence ID" value="CAE0825333.1"/>
    <property type="molecule type" value="Transcribed_RNA"/>
</dbReference>
<protein>
    <submittedName>
        <fullName evidence="1">Uncharacterized protein</fullName>
    </submittedName>
</protein>
<gene>
    <name evidence="1" type="ORF">EGYM00163_LOCUS36579</name>
</gene>
<accession>A0A7S4LF70</accession>
<reference evidence="1" key="1">
    <citation type="submission" date="2021-01" db="EMBL/GenBank/DDBJ databases">
        <authorList>
            <person name="Corre E."/>
            <person name="Pelletier E."/>
            <person name="Niang G."/>
            <person name="Scheremetjew M."/>
            <person name="Finn R."/>
            <person name="Kale V."/>
            <person name="Holt S."/>
            <person name="Cochrane G."/>
            <person name="Meng A."/>
            <person name="Brown T."/>
            <person name="Cohen L."/>
        </authorList>
    </citation>
    <scope>NUCLEOTIDE SEQUENCE</scope>
    <source>
        <strain evidence="1">CCMP1594</strain>
    </source>
</reference>
<name>A0A7S4LF70_9EUGL</name>
<organism evidence="1">
    <name type="scientific">Eutreptiella gymnastica</name>
    <dbReference type="NCBI Taxonomy" id="73025"/>
    <lineage>
        <taxon>Eukaryota</taxon>
        <taxon>Discoba</taxon>
        <taxon>Euglenozoa</taxon>
        <taxon>Euglenida</taxon>
        <taxon>Spirocuta</taxon>
        <taxon>Euglenophyceae</taxon>
        <taxon>Eutreptiales</taxon>
        <taxon>Eutreptiaceae</taxon>
        <taxon>Eutreptiella</taxon>
    </lineage>
</organism>